<proteinExistence type="predicted"/>
<sequence length="314" mass="36642">MEWYKSYEQDLKEVFEEARRHILAWDSPFQGQALQYLEGFDITRREVPTNYICFLLPFWMEQASGQERGISRHLCLANIFGMMAFHLQDEAMDKPGAKLQTVLPLSALLEEEFLSLYAEIFPASTEFWLYYKRYLFQWAEAVSGENERDWFHENPIRLGHKASLVKLAGTGLLLQAGRKDRLQETEQAMDLTLVVLQMLDDWEDWEKDLKDGTYNSLVALARKKLDQPKPHMLTNEKMREALYTHGVLSRFSEQAALWEPEIRLIQAFVPELYAFYRFLLDNLQSGAAQIESEKKLLETGGLSYFLSKLEDKMG</sequence>
<dbReference type="EMBL" id="BMHF01000002">
    <property type="protein sequence ID" value="GGA27405.1"/>
    <property type="molecule type" value="Genomic_DNA"/>
</dbReference>
<evidence type="ECO:0008006" key="3">
    <source>
        <dbReference type="Google" id="ProtNLM"/>
    </source>
</evidence>
<evidence type="ECO:0000313" key="2">
    <source>
        <dbReference type="Proteomes" id="UP000609323"/>
    </source>
</evidence>
<evidence type="ECO:0000313" key="1">
    <source>
        <dbReference type="EMBL" id="GGA27405.1"/>
    </source>
</evidence>
<organism evidence="1 2">
    <name type="scientific">Paenibacillus physcomitrellae</name>
    <dbReference type="NCBI Taxonomy" id="1619311"/>
    <lineage>
        <taxon>Bacteria</taxon>
        <taxon>Bacillati</taxon>
        <taxon>Bacillota</taxon>
        <taxon>Bacilli</taxon>
        <taxon>Bacillales</taxon>
        <taxon>Paenibacillaceae</taxon>
        <taxon>Paenibacillus</taxon>
    </lineage>
</organism>
<protein>
    <recommendedName>
        <fullName evidence="3">Polyprenyl synthetase</fullName>
    </recommendedName>
</protein>
<dbReference type="RefSeq" id="WP_094095505.1">
    <property type="nucleotide sequence ID" value="NZ_BMHF01000002.1"/>
</dbReference>
<accession>A0ABQ1FRG8</accession>
<gene>
    <name evidence="1" type="ORF">GCM10010917_10350</name>
</gene>
<comment type="caution">
    <text evidence="1">The sequence shown here is derived from an EMBL/GenBank/DDBJ whole genome shotgun (WGS) entry which is preliminary data.</text>
</comment>
<dbReference type="Proteomes" id="UP000609323">
    <property type="component" value="Unassembled WGS sequence"/>
</dbReference>
<keyword evidence="2" id="KW-1185">Reference proteome</keyword>
<reference evidence="2" key="1">
    <citation type="journal article" date="2019" name="Int. J. Syst. Evol. Microbiol.">
        <title>The Global Catalogue of Microorganisms (GCM) 10K type strain sequencing project: providing services to taxonomists for standard genome sequencing and annotation.</title>
        <authorList>
            <consortium name="The Broad Institute Genomics Platform"/>
            <consortium name="The Broad Institute Genome Sequencing Center for Infectious Disease"/>
            <person name="Wu L."/>
            <person name="Ma J."/>
        </authorList>
    </citation>
    <scope>NUCLEOTIDE SEQUENCE [LARGE SCALE GENOMIC DNA]</scope>
    <source>
        <strain evidence="2">CGMCC 1.15044</strain>
    </source>
</reference>
<name>A0ABQ1FRG8_9BACL</name>